<sequence>MLLFMKKTIFFNHCFDKNRFYNFLRWFLKKNKKAELCNFLEKLKSLGFHFSTKSGFSIGIEDLKIPSSKSTVLFETESVVFEISLKFLKGDLTNIEHYQQVIELWNRTSEILKNQVFQSFKLSDVLNPVYLMSFSGARGNVSQIKQLVGMRGLMADALGQIIDFPIRSNFREGLTLTEYLISCSGARKGVVDTALRTASSGYLTRRLVDVAHNVIVSQVDCGSNNSVFIKELYDKKKKVLSLNKRILGRVLAETIIIPESKICIGKKNQEISEILSLRISKSINKVRIRSPLTCKSSSFICQFCYGWNLSEGKLVSIGEAVGVIAAQSIGEPGTQLTMRTFHTGGIFTGTLLDQTYSPISGKTSYPSAYNGLLIRTKQGKIAYLSRNGGVLRISSFKIIFSHLTILYIKHGEFVKQKQLIAESHQDISNTVAQEHKIYSPVFGEIIFDKMTKNFNKFLILYGQSTFYSIFFKQYDFILGLMPVSQFNIGFLKSEKSKLRVFFKKTSFGKTNNRNEVSYLYTIYLLLKSSFFVEFPRNKISYFQENLWILSLNKQGNFLQKFLPNQSFLKPNQSFLKNLSNKYILSPRKKIIHWYNIFNQKYVSFFYLVDLNFFFYHGIKNEQIFGFFTYIRSFLYNEKKFRKKKEKKEKNTIFSFFFFQGFFFIIKKKKRLYLINIFDKKKRFLKKKKRLYLINILNKKKRFLDKIKRFLKKRERFLDKKKRLYLINILKKIKRLSNKEKRLSNKEKRLLNKREKLLGEKKRFYFLKEKWFFIGNSKSLFPIKKNIFNRYFFLFKKLNIIKNYKIRFLIYKLKKPIFCYLSFLDFKPSIKIIQRNFENYETHYFYNHYYPNKLPKCLSNTKIIKKNLPKSFEKIILFRFFLNFSKINEITSINNDIILTTVRESYFISDQYYLKDQFVAKIGKKFLFRKTKIYFLNDQSFLYIKHGDIITNHKHLWSMFFTQSKTGDIVQGITKIEEIFEIRRRQKKFEYFQSLQKSIVNNIQKVYCSQGIFIADKHIEIIIRQMTSSAIIINQGDTDLLPGEIISLQWISMMLKSNINVVYQPLLLGITKTCIETSSFISAASFQETIRVLGRAAVLNRMDFLRGLKQNVILGNFIPVGTSFF</sequence>
<proteinExistence type="predicted"/>
<evidence type="ECO:0000256" key="1">
    <source>
        <dbReference type="ARBA" id="ARBA00012418"/>
    </source>
</evidence>
<keyword evidence="7" id="KW-0862">Zinc</keyword>
<dbReference type="CDD" id="cd02655">
    <property type="entry name" value="RNAP_beta'_C"/>
    <property type="match status" value="1"/>
</dbReference>
<gene>
    <name evidence="12" type="primary">rpoC2</name>
</gene>
<evidence type="ECO:0000256" key="3">
    <source>
        <dbReference type="ARBA" id="ARBA00022640"/>
    </source>
</evidence>
<evidence type="ECO:0000256" key="9">
    <source>
        <dbReference type="SAM" id="Coils"/>
    </source>
</evidence>
<dbReference type="Gene3D" id="1.10.274.100">
    <property type="entry name" value="RNA polymerase Rpb1, domain 3"/>
    <property type="match status" value="1"/>
</dbReference>
<protein>
    <recommendedName>
        <fullName evidence="1">DNA-directed RNA polymerase</fullName>
        <ecNumber evidence="1">2.7.7.6</ecNumber>
    </recommendedName>
</protein>
<keyword evidence="8" id="KW-0804">Transcription</keyword>
<keyword evidence="6" id="KW-0479">Metal-binding</keyword>
<evidence type="ECO:0000256" key="8">
    <source>
        <dbReference type="ARBA" id="ARBA00023163"/>
    </source>
</evidence>
<organism evidence="12">
    <name type="scientific">Callipsygma wilsonis</name>
    <dbReference type="NCBI Taxonomy" id="2320807"/>
    <lineage>
        <taxon>Eukaryota</taxon>
        <taxon>Viridiplantae</taxon>
        <taxon>Chlorophyta</taxon>
        <taxon>core chlorophytes</taxon>
        <taxon>Ulvophyceae</taxon>
        <taxon>TCBD clade</taxon>
        <taxon>Bryopsidales</taxon>
        <taxon>Halimedineae</taxon>
        <taxon>Halimedaceae</taxon>
        <taxon>Rhipiliopsideae</taxon>
        <taxon>Callipsygma</taxon>
    </lineage>
</organism>
<dbReference type="PANTHER" id="PTHR19376">
    <property type="entry name" value="DNA-DIRECTED RNA POLYMERASE"/>
    <property type="match status" value="1"/>
</dbReference>
<evidence type="ECO:0000256" key="4">
    <source>
        <dbReference type="ARBA" id="ARBA00022679"/>
    </source>
</evidence>
<keyword evidence="2" id="KW-0240">DNA-directed RNA polymerase</keyword>
<reference evidence="12" key="1">
    <citation type="submission" date="2018-07" db="EMBL/GenBank/DDBJ databases">
        <authorList>
            <person name="Quirk P.G."/>
            <person name="Krulwich T.A."/>
        </authorList>
    </citation>
    <scope>NUCLEOTIDE SEQUENCE</scope>
</reference>
<keyword evidence="3 12" id="KW-0934">Plastid</keyword>
<keyword evidence="5" id="KW-0548">Nucleotidyltransferase</keyword>
<keyword evidence="4" id="KW-0808">Transferase</keyword>
<dbReference type="InterPro" id="IPR007081">
    <property type="entry name" value="RNA_pol_Rpb1_5"/>
</dbReference>
<dbReference type="GO" id="GO:0006351">
    <property type="term" value="P:DNA-templated transcription"/>
    <property type="evidence" value="ECO:0007669"/>
    <property type="project" value="InterPro"/>
</dbReference>
<feature type="domain" description="RNA polymerase Rpb1" evidence="10">
    <location>
        <begin position="173"/>
        <end position="1071"/>
    </location>
</feature>
<dbReference type="NCBIfam" id="TIGR02388">
    <property type="entry name" value="rpoC2_cyan"/>
    <property type="match status" value="1"/>
</dbReference>
<dbReference type="GO" id="GO:0003677">
    <property type="term" value="F:DNA binding"/>
    <property type="evidence" value="ECO:0007669"/>
    <property type="project" value="InterPro"/>
</dbReference>
<dbReference type="GO" id="GO:0046872">
    <property type="term" value="F:metal ion binding"/>
    <property type="evidence" value="ECO:0007669"/>
    <property type="project" value="UniProtKB-KW"/>
</dbReference>
<dbReference type="InterPro" id="IPR012756">
    <property type="entry name" value="DNA-dir_RpoC2_beta_pp"/>
</dbReference>
<dbReference type="RefSeq" id="YP_009519112.1">
    <property type="nucleotide sequence ID" value="NC_039522.1"/>
</dbReference>
<keyword evidence="12" id="KW-0150">Chloroplast</keyword>
<feature type="domain" description="RNA polymerase Rpb1" evidence="11">
    <location>
        <begin position="93"/>
        <end position="169"/>
    </location>
</feature>
<name>A0A386AZV4_9CHLO</name>
<dbReference type="Pfam" id="PF04998">
    <property type="entry name" value="RNA_pol_Rpb1_5"/>
    <property type="match status" value="1"/>
</dbReference>
<evidence type="ECO:0000259" key="11">
    <source>
        <dbReference type="Pfam" id="PF05000"/>
    </source>
</evidence>
<keyword evidence="9" id="KW-0175">Coiled coil</keyword>
<dbReference type="InterPro" id="IPR038120">
    <property type="entry name" value="Rpb1_funnel_sf"/>
</dbReference>
<dbReference type="GO" id="GO:0003899">
    <property type="term" value="F:DNA-directed RNA polymerase activity"/>
    <property type="evidence" value="ECO:0007669"/>
    <property type="project" value="UniProtKB-EC"/>
</dbReference>
<evidence type="ECO:0000313" key="12">
    <source>
        <dbReference type="EMBL" id="AYC64975.1"/>
    </source>
</evidence>
<dbReference type="SUPFAM" id="SSF64484">
    <property type="entry name" value="beta and beta-prime subunits of DNA dependent RNA-polymerase"/>
    <property type="match status" value="2"/>
</dbReference>
<dbReference type="Pfam" id="PF05000">
    <property type="entry name" value="RNA_pol_Rpb1_4"/>
    <property type="match status" value="1"/>
</dbReference>
<evidence type="ECO:0000256" key="2">
    <source>
        <dbReference type="ARBA" id="ARBA00022478"/>
    </source>
</evidence>
<evidence type="ECO:0000256" key="7">
    <source>
        <dbReference type="ARBA" id="ARBA00022833"/>
    </source>
</evidence>
<dbReference type="PANTHER" id="PTHR19376:SF68">
    <property type="entry name" value="DNA-DIRECTED RNA POLYMERASE SUBUNIT BETA"/>
    <property type="match status" value="1"/>
</dbReference>
<accession>A0A386AZV4</accession>
<feature type="coiled-coil region" evidence="9">
    <location>
        <begin position="725"/>
        <end position="755"/>
    </location>
</feature>
<evidence type="ECO:0000259" key="10">
    <source>
        <dbReference type="Pfam" id="PF04998"/>
    </source>
</evidence>
<evidence type="ECO:0000256" key="5">
    <source>
        <dbReference type="ARBA" id="ARBA00022695"/>
    </source>
</evidence>
<dbReference type="InterPro" id="IPR045867">
    <property type="entry name" value="DNA-dir_RpoC_beta_prime"/>
</dbReference>
<dbReference type="GO" id="GO:0000428">
    <property type="term" value="C:DNA-directed RNA polymerase complex"/>
    <property type="evidence" value="ECO:0007669"/>
    <property type="project" value="UniProtKB-KW"/>
</dbReference>
<dbReference type="EMBL" id="MH591105">
    <property type="protein sequence ID" value="AYC64975.1"/>
    <property type="molecule type" value="Genomic_DNA"/>
</dbReference>
<dbReference type="Gene3D" id="1.10.150.390">
    <property type="match status" value="1"/>
</dbReference>
<geneLocation type="chloroplast" evidence="12"/>
<evidence type="ECO:0000256" key="6">
    <source>
        <dbReference type="ARBA" id="ARBA00022723"/>
    </source>
</evidence>
<dbReference type="InterPro" id="IPR042102">
    <property type="entry name" value="RNA_pol_Rpb1_3_sf"/>
</dbReference>
<dbReference type="GeneID" id="38278828"/>
<reference evidence="12" key="2">
    <citation type="journal article" date="2019" name="Mol. Phylogenet. Evol.">
        <title>Reassessment of the classification of bryopsidales (chlorophyta) based on chloroplast phylogenomic analyses.</title>
        <authorList>
            <person name="Cremen M.C."/>
            <person name="Leliaert F."/>
            <person name="West J."/>
            <person name="Lam D.W."/>
            <person name="Shimada S."/>
            <person name="Lopez-Bautista J.M."/>
            <person name="Verbruggen H."/>
        </authorList>
    </citation>
    <scope>NUCLEOTIDE SEQUENCE</scope>
</reference>
<dbReference type="Gene3D" id="1.10.132.30">
    <property type="match status" value="1"/>
</dbReference>
<dbReference type="AlphaFoldDB" id="A0A386AZV4"/>
<dbReference type="InterPro" id="IPR007083">
    <property type="entry name" value="RNA_pol_Rpb1_4"/>
</dbReference>
<dbReference type="Gene3D" id="1.10.1790.20">
    <property type="match status" value="1"/>
</dbReference>
<dbReference type="EC" id="2.7.7.6" evidence="1"/>